<evidence type="ECO:0008006" key="4">
    <source>
        <dbReference type="Google" id="ProtNLM"/>
    </source>
</evidence>
<keyword evidence="3" id="KW-1185">Reference proteome</keyword>
<dbReference type="KEGG" id="tsin:OXH18_08705"/>
<protein>
    <recommendedName>
        <fullName evidence="4">Transporter</fullName>
    </recommendedName>
</protein>
<feature type="signal peptide" evidence="1">
    <location>
        <begin position="1"/>
        <end position="35"/>
    </location>
</feature>
<reference evidence="2" key="1">
    <citation type="submission" date="2022-12" db="EMBL/GenBank/DDBJ databases">
        <title>Polyphasic identification of a Novel Hot-Spring Cyanobacterium Ocullathermofonsia sinensis gen nov. sp. nov. and Genomic Insights on its Adaptations to the Thermal Habitat.</title>
        <authorList>
            <person name="Daroch M."/>
            <person name="Tang J."/>
            <person name="Jiang Y."/>
        </authorList>
    </citation>
    <scope>NUCLEOTIDE SEQUENCE</scope>
    <source>
        <strain evidence="2">PKUAC-SCTA174</strain>
    </source>
</reference>
<evidence type="ECO:0000256" key="1">
    <source>
        <dbReference type="SAM" id="SignalP"/>
    </source>
</evidence>
<name>A0A9E8ZFE4_9CYAN</name>
<gene>
    <name evidence="2" type="ORF">OXH18_08705</name>
</gene>
<dbReference type="Proteomes" id="UP001163152">
    <property type="component" value="Chromosome"/>
</dbReference>
<keyword evidence="1" id="KW-0732">Signal</keyword>
<proteinExistence type="predicted"/>
<dbReference type="RefSeq" id="WP_268612135.1">
    <property type="nucleotide sequence ID" value="NZ_CP113797.1"/>
</dbReference>
<sequence>MTIWIQHQIQTYGRRVASIGLAGMLCLGSAKSAWANAFTQPQGSTFTGFTVRTFEADDFEKIELEAYVEYGLEDDVTLILKIPYAWIEDEFNGDRVDNSGFTDAELGVRWRFNDLDSSIATSLQGTVLIPMGYDADAELPLGRGAVGVEVRIPVSQGYQLAGRNGYWSVEAAYRQYFDSGVSNEIRLLGEVSQDIIDRIAVAAQLEQSIALSENDQFRDDESGFTKLTGQVWFRATDRLTFVFGGYTNIAGSDGGGLEGRIWYQF</sequence>
<feature type="chain" id="PRO_5038440726" description="Transporter" evidence="1">
    <location>
        <begin position="36"/>
        <end position="265"/>
    </location>
</feature>
<dbReference type="AlphaFoldDB" id="A0A9E8ZFE4"/>
<evidence type="ECO:0000313" key="2">
    <source>
        <dbReference type="EMBL" id="WAL62047.1"/>
    </source>
</evidence>
<evidence type="ECO:0000313" key="3">
    <source>
        <dbReference type="Proteomes" id="UP001163152"/>
    </source>
</evidence>
<dbReference type="EMBL" id="CP113797">
    <property type="protein sequence ID" value="WAL62047.1"/>
    <property type="molecule type" value="Genomic_DNA"/>
</dbReference>
<accession>A0A9E8ZFE4</accession>
<organism evidence="2 3">
    <name type="scientific">Thermocoleostomius sinensis A174</name>
    <dbReference type="NCBI Taxonomy" id="2016057"/>
    <lineage>
        <taxon>Bacteria</taxon>
        <taxon>Bacillati</taxon>
        <taxon>Cyanobacteriota</taxon>
        <taxon>Cyanophyceae</taxon>
        <taxon>Oculatellales</taxon>
        <taxon>Oculatellaceae</taxon>
        <taxon>Thermocoleostomius</taxon>
    </lineage>
</organism>